<dbReference type="Proteomes" id="UP000008068">
    <property type="component" value="Unassembled WGS sequence"/>
</dbReference>
<dbReference type="HOGENOM" id="CLU_1836880_0_0_1"/>
<name>G0NFZ3_CAEBE</name>
<protein>
    <submittedName>
        <fullName evidence="1">Uncharacterized protein</fullName>
    </submittedName>
</protein>
<keyword evidence="2" id="KW-1185">Reference proteome</keyword>
<gene>
    <name evidence="1" type="ORF">CAEBREN_11526</name>
</gene>
<proteinExistence type="predicted"/>
<reference evidence="2" key="1">
    <citation type="submission" date="2011-07" db="EMBL/GenBank/DDBJ databases">
        <authorList>
            <consortium name="Caenorhabditis brenneri Sequencing and Analysis Consortium"/>
            <person name="Wilson R.K."/>
        </authorList>
    </citation>
    <scope>NUCLEOTIDE SEQUENCE [LARGE SCALE GENOMIC DNA]</scope>
    <source>
        <strain evidence="2">PB2801</strain>
    </source>
</reference>
<dbReference type="InParanoid" id="G0NFZ3"/>
<sequence length="140" mass="16080">MTNAATFFGDKSNTRMCILYEYLRGLTPRQALNELEKAGSKEVKVSEIIAWFARFKVNEFRVDKEVDLNEDFGYKQALKAYNDADEHFDAENLDNLNTALMDFFKKLDGLVTQKGFKVSELEINVKNEAQPSHVLIGIEY</sequence>
<evidence type="ECO:0000313" key="1">
    <source>
        <dbReference type="EMBL" id="EGT59893.1"/>
    </source>
</evidence>
<evidence type="ECO:0000313" key="2">
    <source>
        <dbReference type="Proteomes" id="UP000008068"/>
    </source>
</evidence>
<accession>G0NFZ3</accession>
<dbReference type="EMBL" id="GL379878">
    <property type="protein sequence ID" value="EGT59893.1"/>
    <property type="molecule type" value="Genomic_DNA"/>
</dbReference>
<organism evidence="2">
    <name type="scientific">Caenorhabditis brenneri</name>
    <name type="common">Nematode worm</name>
    <dbReference type="NCBI Taxonomy" id="135651"/>
    <lineage>
        <taxon>Eukaryota</taxon>
        <taxon>Metazoa</taxon>
        <taxon>Ecdysozoa</taxon>
        <taxon>Nematoda</taxon>
        <taxon>Chromadorea</taxon>
        <taxon>Rhabditida</taxon>
        <taxon>Rhabditina</taxon>
        <taxon>Rhabditomorpha</taxon>
        <taxon>Rhabditoidea</taxon>
        <taxon>Rhabditidae</taxon>
        <taxon>Peloderinae</taxon>
        <taxon>Caenorhabditis</taxon>
    </lineage>
</organism>
<dbReference type="AlphaFoldDB" id="G0NFZ3"/>